<dbReference type="EMBL" id="NSIT01000024">
    <property type="protein sequence ID" value="PJE80261.1"/>
    <property type="molecule type" value="Genomic_DNA"/>
</dbReference>
<organism evidence="2">
    <name type="scientific">invertebrate metagenome</name>
    <dbReference type="NCBI Taxonomy" id="1711999"/>
    <lineage>
        <taxon>unclassified sequences</taxon>
        <taxon>metagenomes</taxon>
        <taxon>organismal metagenomes</taxon>
    </lineage>
</organism>
<reference evidence="2" key="1">
    <citation type="journal article" date="2017" name="Appl. Environ. Microbiol.">
        <title>Molecular characterization of an Endozoicomonas-like organism causing infection in king scallop Pecten maximus L.</title>
        <authorList>
            <person name="Cano I."/>
            <person name="van Aerle R."/>
            <person name="Ross S."/>
            <person name="Verner-Jeffreys D.W."/>
            <person name="Paley R.K."/>
            <person name="Rimmer G."/>
            <person name="Ryder D."/>
            <person name="Hooper P."/>
            <person name="Stone D."/>
            <person name="Feist S.W."/>
        </authorList>
    </citation>
    <scope>NUCLEOTIDE SEQUENCE</scope>
</reference>
<dbReference type="AlphaFoldDB" id="A0A2H9TAJ0"/>
<evidence type="ECO:0000256" key="1">
    <source>
        <dbReference type="SAM" id="MobiDB-lite"/>
    </source>
</evidence>
<accession>A0A2H9TAJ0</accession>
<feature type="region of interest" description="Disordered" evidence="1">
    <location>
        <begin position="480"/>
        <end position="509"/>
    </location>
</feature>
<protein>
    <submittedName>
        <fullName evidence="2">Uncharacterized protein</fullName>
    </submittedName>
</protein>
<sequence length="622" mass="70294">MINAVNRWLLGLIITSLLSSAYGILGEKQSEIYTLCQNDSGTVLIEHIDLYTDLSQKDDNLLFFKTHVNAHTDKNDWKPVAELEIPNFFEDTDLSPQYRSLLVLEDNSLVFTKGLNTIYLRHPTREPYKKTPIYSDFTLCIQTPPSSNDIQNRHMYNYWKSYPEASQIGISLTYNPEQHIIYASIGDQLIAIDMKRLLRKQQESSSHIHITLEDSKGDNTLHYVMTGNIKHEPLTKGLITKLPSPHSYNPSLFKNRFMFSVAVSLNRKDTAYTPYLYSSIALSPNDKYGLSGIVMAPTILGSDTPSLQPWESIPHKSGNVPRELEKETTWLAVESDFAWIKKENPPVLVVHAKHNNPALIYDPAKSTDTISRLHNSLSRQHENMQLCRGIYYCMPSKVEKNDGKQYQNDIIIHPVVIKQENGECKEFSWNNPPGEGEGKRTNGLWRSWSRVRLSESAESHREDTTFFIRSPIIHDASESLSSRYPSESGDWSNTAGASGFDLQAPQKSQHKLVGNDEKSYFDQKTVSLSINSSSLSTADDSCTADTADFSSTTDTSCVSTLANRDMSDSSSDASTIAFNSIFTALYERDLTEREKKFLAEHDIDASKDKTDLATDILSYIYQ</sequence>
<gene>
    <name evidence="2" type="ORF">CI610_00738</name>
</gene>
<proteinExistence type="predicted"/>
<evidence type="ECO:0000313" key="2">
    <source>
        <dbReference type="EMBL" id="PJE80261.1"/>
    </source>
</evidence>
<comment type="caution">
    <text evidence="2">The sequence shown here is derived from an EMBL/GenBank/DDBJ whole genome shotgun (WGS) entry which is preliminary data.</text>
</comment>
<name>A0A2H9TAJ0_9ZZZZ</name>